<evidence type="ECO:0000256" key="6">
    <source>
        <dbReference type="ARBA" id="ARBA00023242"/>
    </source>
</evidence>
<keyword evidence="5 10" id="KW-0040">ANK repeat</keyword>
<dbReference type="PROSITE" id="PS50297">
    <property type="entry name" value="ANK_REP_REGION"/>
    <property type="match status" value="4"/>
</dbReference>
<dbReference type="InterPro" id="IPR036770">
    <property type="entry name" value="Ankyrin_rpt-contain_sf"/>
</dbReference>
<evidence type="ECO:0000256" key="3">
    <source>
        <dbReference type="ARBA" id="ARBA00022490"/>
    </source>
</evidence>
<keyword evidence="3" id="KW-0963">Cytoplasm</keyword>
<evidence type="ECO:0000256" key="10">
    <source>
        <dbReference type="PROSITE-ProRule" id="PRU00023"/>
    </source>
</evidence>
<organism evidence="11 12">
    <name type="scientific">Cyprinus carpio carpio</name>
    <dbReference type="NCBI Taxonomy" id="630221"/>
    <lineage>
        <taxon>Eukaryota</taxon>
        <taxon>Metazoa</taxon>
        <taxon>Chordata</taxon>
        <taxon>Craniata</taxon>
        <taxon>Vertebrata</taxon>
        <taxon>Euteleostomi</taxon>
        <taxon>Actinopterygii</taxon>
        <taxon>Neopterygii</taxon>
        <taxon>Teleostei</taxon>
        <taxon>Ostariophysi</taxon>
        <taxon>Cypriniformes</taxon>
        <taxon>Cyprinidae</taxon>
        <taxon>Cyprininae</taxon>
        <taxon>Cyprinus</taxon>
    </lineage>
</organism>
<dbReference type="SUPFAM" id="SSF48403">
    <property type="entry name" value="Ankyrin repeat"/>
    <property type="match status" value="1"/>
</dbReference>
<dbReference type="PANTHER" id="PTHR24173:SF74">
    <property type="entry name" value="ANKYRIN REPEAT DOMAIN-CONTAINING PROTEIN 16"/>
    <property type="match status" value="1"/>
</dbReference>
<dbReference type="SMART" id="SM00248">
    <property type="entry name" value="ANK"/>
    <property type="match status" value="9"/>
</dbReference>
<evidence type="ECO:0000313" key="11">
    <source>
        <dbReference type="Ensembl" id="ENSCCRP00000078090.2"/>
    </source>
</evidence>
<dbReference type="Pfam" id="PF00023">
    <property type="entry name" value="Ank"/>
    <property type="match status" value="1"/>
</dbReference>
<evidence type="ECO:0000256" key="2">
    <source>
        <dbReference type="ARBA" id="ARBA00004496"/>
    </source>
</evidence>
<dbReference type="PANTHER" id="PTHR24173">
    <property type="entry name" value="ANKYRIN REPEAT CONTAINING"/>
    <property type="match status" value="1"/>
</dbReference>
<proteinExistence type="predicted"/>
<evidence type="ECO:0000256" key="7">
    <source>
        <dbReference type="ARBA" id="ARBA00053725"/>
    </source>
</evidence>
<evidence type="ECO:0000256" key="9">
    <source>
        <dbReference type="ARBA" id="ARBA00067264"/>
    </source>
</evidence>
<dbReference type="GO" id="GO:0005634">
    <property type="term" value="C:nucleus"/>
    <property type="evidence" value="ECO:0007669"/>
    <property type="project" value="UniProtKB-SubCell"/>
</dbReference>
<dbReference type="FunFam" id="1.25.40.20:FF:000336">
    <property type="entry name" value="Ankyrin repeat domain-containing protein 16"/>
    <property type="match status" value="1"/>
</dbReference>
<feature type="repeat" description="ANK" evidence="10">
    <location>
        <begin position="294"/>
        <end position="326"/>
    </location>
</feature>
<feature type="repeat" description="ANK" evidence="10">
    <location>
        <begin position="191"/>
        <end position="213"/>
    </location>
</feature>
<evidence type="ECO:0000256" key="8">
    <source>
        <dbReference type="ARBA" id="ARBA00062703"/>
    </source>
</evidence>
<name>A0A8C1EK75_CYPCA</name>
<reference evidence="11" key="2">
    <citation type="submission" date="2025-09" db="UniProtKB">
        <authorList>
            <consortium name="Ensembl"/>
        </authorList>
    </citation>
    <scope>IDENTIFICATION</scope>
</reference>
<comment type="subunit">
    <text evidence="8">Interacts with AARS; the interaction is direct.</text>
</comment>
<evidence type="ECO:0000313" key="12">
    <source>
        <dbReference type="Proteomes" id="UP001108240"/>
    </source>
</evidence>
<reference evidence="11" key="1">
    <citation type="submission" date="2025-08" db="UniProtKB">
        <authorList>
            <consortium name="Ensembl"/>
        </authorList>
    </citation>
    <scope>IDENTIFICATION</scope>
</reference>
<dbReference type="GeneTree" id="ENSGT00940000153969"/>
<keyword evidence="12" id="KW-1185">Reference proteome</keyword>
<feature type="repeat" description="ANK" evidence="10">
    <location>
        <begin position="327"/>
        <end position="359"/>
    </location>
</feature>
<feature type="repeat" description="ANK" evidence="10">
    <location>
        <begin position="124"/>
        <end position="156"/>
    </location>
</feature>
<accession>A0A8C1EK75</accession>
<keyword evidence="4" id="KW-0677">Repeat</keyword>
<dbReference type="Ensembl" id="ENSCCRT00000084689.2">
    <property type="protein sequence ID" value="ENSCCRP00000078090.2"/>
    <property type="gene ID" value="ENSCCRG00000042255.2"/>
</dbReference>
<comment type="subcellular location">
    <subcellularLocation>
        <location evidence="2">Cytoplasm</location>
    </subcellularLocation>
    <subcellularLocation>
        <location evidence="1">Nucleus</location>
    </subcellularLocation>
</comment>
<dbReference type="PROSITE" id="PS50088">
    <property type="entry name" value="ANK_REPEAT"/>
    <property type="match status" value="6"/>
</dbReference>
<keyword evidence="6" id="KW-0539">Nucleus</keyword>
<dbReference type="PRINTS" id="PR01415">
    <property type="entry name" value="ANKYRIN"/>
</dbReference>
<dbReference type="GO" id="GO:0005737">
    <property type="term" value="C:cytoplasm"/>
    <property type="evidence" value="ECO:0007669"/>
    <property type="project" value="UniProtKB-SubCell"/>
</dbReference>
<dbReference type="Gene3D" id="1.25.40.20">
    <property type="entry name" value="Ankyrin repeat-containing domain"/>
    <property type="match status" value="3"/>
</dbReference>
<dbReference type="AlphaFoldDB" id="A0A8C1EK75"/>
<evidence type="ECO:0000256" key="1">
    <source>
        <dbReference type="ARBA" id="ARBA00004123"/>
    </source>
</evidence>
<feature type="repeat" description="ANK" evidence="10">
    <location>
        <begin position="77"/>
        <end position="109"/>
    </location>
</feature>
<dbReference type="Pfam" id="PF12796">
    <property type="entry name" value="Ank_2"/>
    <property type="match status" value="3"/>
</dbReference>
<feature type="repeat" description="ANK" evidence="10">
    <location>
        <begin position="43"/>
        <end position="65"/>
    </location>
</feature>
<evidence type="ECO:0000256" key="5">
    <source>
        <dbReference type="ARBA" id="ARBA00023043"/>
    </source>
</evidence>
<dbReference type="OMA" id="TRCQYEP"/>
<sequence>MEEESTLKPLIKAVQHGELCTVRQQLSEHVNKRAVIYTHFGKSGDTLLHYAARHGHVDILRYLVEELNMDIEVYNNDYKRALHEASSMSQYECVRYLIARGAKIDSLKKADCIAAFEQKMTSILFRTPLMMACTRRNLDVILELLNHGADPVLQNKDGWNSFHIACREGDPAIIHHLLLAKPEVWKTKSKTGRTPLHTAALHGCEDAVKVLLQSCSYEPEGKDSCGVTPFMDAIRNGHIAIAKLLLENHQASPSAVDILGAQPLHQASVTAQEEALSFLVHNLGIDINSKATKLELTALHYAAKEGHTSTIKSLLALGADLHARDTKGRSALHMACIGQHVDAVRMLLQLGLTDTEDNTGNTARQYAKKPHIKEVFES</sequence>
<comment type="function">
    <text evidence="7">Required to prevent the misactivation of serine (Ser) with tRNA(Ala) by promoting the hydrolysis of Ser-mischarged tRNA(Ala), thereby playing a role in translational fidelity. Binds directly to the catalytic domain of AARS/AlaRS and captures Ser that is misactivated by AARS/AlaRS, preventing the charging of Ser adenylates to tRNA(Ala) and precluding Ser misincorporation in nascent peptides.</text>
</comment>
<evidence type="ECO:0000256" key="4">
    <source>
        <dbReference type="ARBA" id="ARBA00022737"/>
    </source>
</evidence>
<dbReference type="Proteomes" id="UP001108240">
    <property type="component" value="Unplaced"/>
</dbReference>
<protein>
    <recommendedName>
        <fullName evidence="9">Ankyrin repeat domain-containing protein 16</fullName>
    </recommendedName>
</protein>
<dbReference type="InterPro" id="IPR002110">
    <property type="entry name" value="Ankyrin_rpt"/>
</dbReference>